<keyword evidence="8 10" id="KW-0503">Monooxygenase</keyword>
<dbReference type="InterPro" id="IPR002401">
    <property type="entry name" value="Cyt_P450_E_grp-I"/>
</dbReference>
<comment type="similarity">
    <text evidence="3 10">Belongs to the cytochrome P450 family.</text>
</comment>
<comment type="pathway">
    <text evidence="2">Secondary metabolite biosynthesis.</text>
</comment>
<keyword evidence="4 9" id="KW-0349">Heme</keyword>
<keyword evidence="6 10" id="KW-0560">Oxidoreductase</keyword>
<accession>A0AAD4L9I6</accession>
<dbReference type="CDD" id="cd11065">
    <property type="entry name" value="CYP64-like"/>
    <property type="match status" value="1"/>
</dbReference>
<feature type="binding site" description="axial binding residue" evidence="9">
    <location>
        <position position="511"/>
    </location>
    <ligand>
        <name>heme</name>
        <dbReference type="ChEBI" id="CHEBI:30413"/>
    </ligand>
    <ligandPart>
        <name>Fe</name>
        <dbReference type="ChEBI" id="CHEBI:18248"/>
    </ligandPart>
</feature>
<dbReference type="InterPro" id="IPR050364">
    <property type="entry name" value="Cytochrome_P450_fung"/>
</dbReference>
<dbReference type="PANTHER" id="PTHR46300">
    <property type="entry name" value="P450, PUTATIVE (EUROFUNG)-RELATED-RELATED"/>
    <property type="match status" value="1"/>
</dbReference>
<dbReference type="GO" id="GO:0005506">
    <property type="term" value="F:iron ion binding"/>
    <property type="evidence" value="ECO:0007669"/>
    <property type="project" value="InterPro"/>
</dbReference>
<evidence type="ECO:0000256" key="1">
    <source>
        <dbReference type="ARBA" id="ARBA00001971"/>
    </source>
</evidence>
<organism evidence="11 12">
    <name type="scientific">Lactarius akahatsu</name>
    <dbReference type="NCBI Taxonomy" id="416441"/>
    <lineage>
        <taxon>Eukaryota</taxon>
        <taxon>Fungi</taxon>
        <taxon>Dikarya</taxon>
        <taxon>Basidiomycota</taxon>
        <taxon>Agaricomycotina</taxon>
        <taxon>Agaricomycetes</taxon>
        <taxon>Russulales</taxon>
        <taxon>Russulaceae</taxon>
        <taxon>Lactarius</taxon>
    </lineage>
</organism>
<dbReference type="AlphaFoldDB" id="A0AAD4L9I6"/>
<dbReference type="SUPFAM" id="SSF48264">
    <property type="entry name" value="Cytochrome P450"/>
    <property type="match status" value="1"/>
</dbReference>
<sequence length="601" mass="67637">MSRDFNTRRCFPYPPHALNCYVHLNSDRPCLLPLYFNQRPRLPPLSPSSFSPPPISSPHTDRTLLRKPEPALATTYTSPMFAREALYVAVALLSVAFLIRRRRRASALPLPPGPRGWPVIDNLFDWPFESAWIPFAEWSKKFGDIMHIKIFGLHIVVISSFDTANTLMSQATYSDRPILTMVGKLMNFTPSIVLAPYGEHWKSMRRFTQQSLNRSSSLMFLPSQLSDARLLLQELLERPTNYIGAIRYALGKNIIENTYGIRITSPNSEYVKLSRETHEVIQNAVVPGSFFVDVFPALRFVPEWFPGAGFKRLARVAKARGEHMVDGAFDAAKRAMIGEDSMVSLVGTLLSREGPEEMTREEYEYTIKWAAGSLYGAGTESTTSSIATFLLTMVLFPDVQKRVQAELDAVVGRKRLPTFEDRASLPYLEATIKESLRFHPPTPLGIAHRLVEDDVVQGYRIPKGAIILPNIWAMNMNEKQYEHPERFSPERYLGPTPALESPVFGFGRRACLGVHYSTAAIFITVSSILSVFDLRAQDKDGKDVQIEPAFTGGKSNTQHHGYLHPLTRIPSLYSHPKPFPCRITPRSQEAIELVKAGTSVL</sequence>
<dbReference type="InterPro" id="IPR036396">
    <property type="entry name" value="Cyt_P450_sf"/>
</dbReference>
<dbReference type="PRINTS" id="PR00463">
    <property type="entry name" value="EP450I"/>
</dbReference>
<name>A0AAD4L9I6_9AGAM</name>
<keyword evidence="5 9" id="KW-0479">Metal-binding</keyword>
<dbReference type="EMBL" id="JAKELL010000086">
    <property type="protein sequence ID" value="KAH8983627.1"/>
    <property type="molecule type" value="Genomic_DNA"/>
</dbReference>
<dbReference type="PANTHER" id="PTHR46300:SF7">
    <property type="entry name" value="P450, PUTATIVE (EUROFUNG)-RELATED"/>
    <property type="match status" value="1"/>
</dbReference>
<evidence type="ECO:0000313" key="11">
    <source>
        <dbReference type="EMBL" id="KAH8983627.1"/>
    </source>
</evidence>
<dbReference type="Proteomes" id="UP001201163">
    <property type="component" value="Unassembled WGS sequence"/>
</dbReference>
<dbReference type="GO" id="GO:0004497">
    <property type="term" value="F:monooxygenase activity"/>
    <property type="evidence" value="ECO:0007669"/>
    <property type="project" value="UniProtKB-KW"/>
</dbReference>
<evidence type="ECO:0000256" key="9">
    <source>
        <dbReference type="PIRSR" id="PIRSR602401-1"/>
    </source>
</evidence>
<comment type="caution">
    <text evidence="11">The sequence shown here is derived from an EMBL/GenBank/DDBJ whole genome shotgun (WGS) entry which is preliminary data.</text>
</comment>
<dbReference type="PROSITE" id="PS00086">
    <property type="entry name" value="CYTOCHROME_P450"/>
    <property type="match status" value="1"/>
</dbReference>
<evidence type="ECO:0000256" key="10">
    <source>
        <dbReference type="RuleBase" id="RU000461"/>
    </source>
</evidence>
<dbReference type="GO" id="GO:0016705">
    <property type="term" value="F:oxidoreductase activity, acting on paired donors, with incorporation or reduction of molecular oxygen"/>
    <property type="evidence" value="ECO:0007669"/>
    <property type="project" value="InterPro"/>
</dbReference>
<evidence type="ECO:0000313" key="12">
    <source>
        <dbReference type="Proteomes" id="UP001201163"/>
    </source>
</evidence>
<evidence type="ECO:0000256" key="8">
    <source>
        <dbReference type="ARBA" id="ARBA00023033"/>
    </source>
</evidence>
<dbReference type="Gene3D" id="1.10.630.10">
    <property type="entry name" value="Cytochrome P450"/>
    <property type="match status" value="1"/>
</dbReference>
<reference evidence="11" key="1">
    <citation type="submission" date="2022-01" db="EMBL/GenBank/DDBJ databases">
        <title>Comparative genomics reveals a dynamic genome evolution in the ectomycorrhizal milk-cap (Lactarius) mushrooms.</title>
        <authorList>
            <consortium name="DOE Joint Genome Institute"/>
            <person name="Lebreton A."/>
            <person name="Tang N."/>
            <person name="Kuo A."/>
            <person name="LaButti K."/>
            <person name="Drula E."/>
            <person name="Barry K."/>
            <person name="Clum A."/>
            <person name="Lipzen A."/>
            <person name="Mousain D."/>
            <person name="Ng V."/>
            <person name="Wang R."/>
            <person name="Wang X."/>
            <person name="Dai Y."/>
            <person name="Henrissat B."/>
            <person name="Grigoriev I.V."/>
            <person name="Guerin-Laguette A."/>
            <person name="Yu F."/>
            <person name="Martin F.M."/>
        </authorList>
    </citation>
    <scope>NUCLEOTIDE SEQUENCE</scope>
    <source>
        <strain evidence="11">QP</strain>
    </source>
</reference>
<evidence type="ECO:0000256" key="4">
    <source>
        <dbReference type="ARBA" id="ARBA00022617"/>
    </source>
</evidence>
<dbReference type="GO" id="GO:0020037">
    <property type="term" value="F:heme binding"/>
    <property type="evidence" value="ECO:0007669"/>
    <property type="project" value="InterPro"/>
</dbReference>
<keyword evidence="7 9" id="KW-0408">Iron</keyword>
<evidence type="ECO:0000256" key="3">
    <source>
        <dbReference type="ARBA" id="ARBA00010617"/>
    </source>
</evidence>
<evidence type="ECO:0000256" key="5">
    <source>
        <dbReference type="ARBA" id="ARBA00022723"/>
    </source>
</evidence>
<proteinExistence type="inferred from homology"/>
<dbReference type="Pfam" id="PF00067">
    <property type="entry name" value="p450"/>
    <property type="match status" value="1"/>
</dbReference>
<protein>
    <submittedName>
        <fullName evidence="11">Cytochrome P450</fullName>
    </submittedName>
</protein>
<gene>
    <name evidence="11" type="ORF">EDB92DRAFT_2055316</name>
</gene>
<dbReference type="InterPro" id="IPR017972">
    <property type="entry name" value="Cyt_P450_CS"/>
</dbReference>
<evidence type="ECO:0000256" key="2">
    <source>
        <dbReference type="ARBA" id="ARBA00005179"/>
    </source>
</evidence>
<dbReference type="InterPro" id="IPR001128">
    <property type="entry name" value="Cyt_P450"/>
</dbReference>
<evidence type="ECO:0000256" key="6">
    <source>
        <dbReference type="ARBA" id="ARBA00023002"/>
    </source>
</evidence>
<keyword evidence="12" id="KW-1185">Reference proteome</keyword>
<comment type="cofactor">
    <cofactor evidence="1 9">
        <name>heme</name>
        <dbReference type="ChEBI" id="CHEBI:30413"/>
    </cofactor>
</comment>
<dbReference type="PRINTS" id="PR00385">
    <property type="entry name" value="P450"/>
</dbReference>
<evidence type="ECO:0000256" key="7">
    <source>
        <dbReference type="ARBA" id="ARBA00023004"/>
    </source>
</evidence>